<dbReference type="Gene3D" id="3.40.50.2300">
    <property type="match status" value="2"/>
</dbReference>
<organism evidence="5 6">
    <name type="scientific">Oribacterium asaccharolyticum ACB7</name>
    <dbReference type="NCBI Taxonomy" id="796944"/>
    <lineage>
        <taxon>Bacteria</taxon>
        <taxon>Bacillati</taxon>
        <taxon>Bacillota</taxon>
        <taxon>Clostridia</taxon>
        <taxon>Lachnospirales</taxon>
        <taxon>Lachnospiraceae</taxon>
        <taxon>Oribacterium</taxon>
    </lineage>
</organism>
<dbReference type="Proteomes" id="UP000003527">
    <property type="component" value="Unassembled WGS sequence"/>
</dbReference>
<evidence type="ECO:0000256" key="1">
    <source>
        <dbReference type="ARBA" id="ARBA00004196"/>
    </source>
</evidence>
<dbReference type="GO" id="GO:0030246">
    <property type="term" value="F:carbohydrate binding"/>
    <property type="evidence" value="ECO:0007669"/>
    <property type="project" value="TreeGrafter"/>
</dbReference>
<dbReference type="EMBL" id="AFZD01000021">
    <property type="protein sequence ID" value="EHL09295.1"/>
    <property type="molecule type" value="Genomic_DNA"/>
</dbReference>
<comment type="similarity">
    <text evidence="2">Belongs to the bacterial solute-binding protein 2 family.</text>
</comment>
<feature type="domain" description="Periplasmic binding protein" evidence="4">
    <location>
        <begin position="64"/>
        <end position="329"/>
    </location>
</feature>
<comment type="subcellular location">
    <subcellularLocation>
        <location evidence="1">Cell envelope</location>
    </subcellularLocation>
</comment>
<dbReference type="InterPro" id="IPR025997">
    <property type="entry name" value="SBP_2_dom"/>
</dbReference>
<evidence type="ECO:0000259" key="4">
    <source>
        <dbReference type="Pfam" id="PF13407"/>
    </source>
</evidence>
<dbReference type="AlphaFoldDB" id="G9WWW2"/>
<evidence type="ECO:0000256" key="2">
    <source>
        <dbReference type="ARBA" id="ARBA00007639"/>
    </source>
</evidence>
<dbReference type="PANTHER" id="PTHR30036:SF7">
    <property type="entry name" value="ABC TRANSPORTER PERIPLASMIC-BINDING PROTEIN YPHF"/>
    <property type="match status" value="1"/>
</dbReference>
<evidence type="ECO:0000256" key="3">
    <source>
        <dbReference type="SAM" id="SignalP"/>
    </source>
</evidence>
<protein>
    <recommendedName>
        <fullName evidence="4">Periplasmic binding protein domain-containing protein</fullName>
    </recommendedName>
</protein>
<dbReference type="HOGENOM" id="CLU_037628_3_0_9"/>
<dbReference type="PANTHER" id="PTHR30036">
    <property type="entry name" value="D-XYLOSE-BINDING PERIPLASMIC PROTEIN"/>
    <property type="match status" value="1"/>
</dbReference>
<dbReference type="GO" id="GO:0030288">
    <property type="term" value="C:outer membrane-bounded periplasmic space"/>
    <property type="evidence" value="ECO:0007669"/>
    <property type="project" value="TreeGrafter"/>
</dbReference>
<dbReference type="PATRIC" id="fig|796944.3.peg.2081"/>
<evidence type="ECO:0000313" key="5">
    <source>
        <dbReference type="EMBL" id="EHL09295.1"/>
    </source>
</evidence>
<dbReference type="InterPro" id="IPR050555">
    <property type="entry name" value="Bact_Solute-Bind_Prot2"/>
</dbReference>
<dbReference type="SUPFAM" id="SSF53822">
    <property type="entry name" value="Periplasmic binding protein-like I"/>
    <property type="match status" value="1"/>
</dbReference>
<dbReference type="PROSITE" id="PS51257">
    <property type="entry name" value="PROKAR_LIPOPROTEIN"/>
    <property type="match status" value="1"/>
</dbReference>
<reference evidence="5 6" key="1">
    <citation type="submission" date="2011-08" db="EMBL/GenBank/DDBJ databases">
        <title>The Genome Sequence of Oribacterium sp. ACB7.</title>
        <authorList>
            <consortium name="The Broad Institute Genome Sequencing Platform"/>
            <person name="Earl A."/>
            <person name="Ward D."/>
            <person name="Feldgarden M."/>
            <person name="Gevers D."/>
            <person name="Sizova M."/>
            <person name="Hazen A."/>
            <person name="Epstein S."/>
            <person name="Young S.K."/>
            <person name="Zeng Q."/>
            <person name="Gargeya S."/>
            <person name="Fitzgerald M."/>
            <person name="Haas B."/>
            <person name="Abouelleil A."/>
            <person name="Alvarado L."/>
            <person name="Arachchi H.M."/>
            <person name="Berlin A."/>
            <person name="Brown A."/>
            <person name="Chapman S.B."/>
            <person name="Chen Z."/>
            <person name="Dunbar C."/>
            <person name="Freedman E."/>
            <person name="Gearin G."/>
            <person name="Gellesch M."/>
            <person name="Goldberg J."/>
            <person name="Griggs A."/>
            <person name="Gujja S."/>
            <person name="Heiman D."/>
            <person name="Howarth C."/>
            <person name="Larson L."/>
            <person name="Lui A."/>
            <person name="MacDonald P.J.P."/>
            <person name="Montmayeur A."/>
            <person name="Murphy C."/>
            <person name="Neiman D."/>
            <person name="Pearson M."/>
            <person name="Priest M."/>
            <person name="Roberts A."/>
            <person name="Saif S."/>
            <person name="Shea T."/>
            <person name="Shenoy N."/>
            <person name="Sisk P."/>
            <person name="Stolte C."/>
            <person name="Sykes S."/>
            <person name="Wortman J."/>
            <person name="Nusbaum C."/>
            <person name="Birren B."/>
        </authorList>
    </citation>
    <scope>NUCLEOTIDE SEQUENCE [LARGE SCALE GENOMIC DNA]</scope>
    <source>
        <strain evidence="5 6">ACB7</strain>
    </source>
</reference>
<sequence length="385" mass="40588">MKKLLSAVLTASMVMSLVGCAGGGNTSGGASTETTKAEAKTEAAAEAKADQASGDIKSIEGKTVAFIPKLTGNSFFEAANNGAQKYAKEWGITVDYMGSANATVTDQLEVIQQAIDAGVDAIAISSVDATALDEKLKEAQDAGIVVCTWDSDVSPDARSMMVSQGTADVLGPMLVDMGVEALKNRGVDPEGEVKYAWHYSQAAVADQNSWYVAGEKYIKEKYPKWVAVHDPYYSEQDSQKSVTIGEAVLDDNPDIDLIICNDSTALPGQCQAAQNKGLTMKDVTITGFCTPSGMTAYLDAGILERWGLWDCGVQGALGCYFAAYLAAGNTIKAGDTIDVPGIGAVKTVPNSELVPGTETAPENNGVVLLPERVVFTKENVKDYNF</sequence>
<comment type="caution">
    <text evidence="5">The sequence shown here is derived from an EMBL/GenBank/DDBJ whole genome shotgun (WGS) entry which is preliminary data.</text>
</comment>
<gene>
    <name evidence="5" type="ORF">HMPREF9624_01336</name>
</gene>
<feature type="chain" id="PRO_5039306403" description="Periplasmic binding protein domain-containing protein" evidence="3">
    <location>
        <begin position="22"/>
        <end position="385"/>
    </location>
</feature>
<feature type="signal peptide" evidence="3">
    <location>
        <begin position="1"/>
        <end position="21"/>
    </location>
</feature>
<dbReference type="Pfam" id="PF13407">
    <property type="entry name" value="Peripla_BP_4"/>
    <property type="match status" value="1"/>
</dbReference>
<evidence type="ECO:0000313" key="6">
    <source>
        <dbReference type="Proteomes" id="UP000003527"/>
    </source>
</evidence>
<dbReference type="InterPro" id="IPR028082">
    <property type="entry name" value="Peripla_BP_I"/>
</dbReference>
<keyword evidence="3" id="KW-0732">Signal</keyword>
<keyword evidence="6" id="KW-1185">Reference proteome</keyword>
<proteinExistence type="inferred from homology"/>
<dbReference type="RefSeq" id="WP_009537119.1">
    <property type="nucleotide sequence ID" value="NZ_JH414505.1"/>
</dbReference>
<name>G9WWW2_9FIRM</name>
<accession>G9WWW2</accession>